<evidence type="ECO:0000256" key="1">
    <source>
        <dbReference type="SAM" id="MobiDB-lite"/>
    </source>
</evidence>
<accession>A0A504Z4K2</accession>
<feature type="region of interest" description="Disordered" evidence="1">
    <location>
        <begin position="47"/>
        <end position="85"/>
    </location>
</feature>
<proteinExistence type="predicted"/>
<dbReference type="AlphaFoldDB" id="A0A504Z4K2"/>
<gene>
    <name evidence="2" type="ORF">FGIG_07328</name>
</gene>
<organism evidence="2 3">
    <name type="scientific">Fasciola gigantica</name>
    <name type="common">Giant liver fluke</name>
    <dbReference type="NCBI Taxonomy" id="46835"/>
    <lineage>
        <taxon>Eukaryota</taxon>
        <taxon>Metazoa</taxon>
        <taxon>Spiralia</taxon>
        <taxon>Lophotrochozoa</taxon>
        <taxon>Platyhelminthes</taxon>
        <taxon>Trematoda</taxon>
        <taxon>Digenea</taxon>
        <taxon>Plagiorchiida</taxon>
        <taxon>Echinostomata</taxon>
        <taxon>Echinostomatoidea</taxon>
        <taxon>Fasciolidae</taxon>
        <taxon>Fasciola</taxon>
    </lineage>
</organism>
<reference evidence="2 3" key="1">
    <citation type="submission" date="2019-04" db="EMBL/GenBank/DDBJ databases">
        <title>Annotation for the trematode Fasciola gigantica.</title>
        <authorList>
            <person name="Choi Y.-J."/>
        </authorList>
    </citation>
    <scope>NUCLEOTIDE SEQUENCE [LARGE SCALE GENOMIC DNA]</scope>
    <source>
        <strain evidence="2">Uganda_cow_1</strain>
    </source>
</reference>
<evidence type="ECO:0000313" key="2">
    <source>
        <dbReference type="EMBL" id="TPP64510.1"/>
    </source>
</evidence>
<dbReference type="EMBL" id="SUNJ01004341">
    <property type="protein sequence ID" value="TPP64510.1"/>
    <property type="molecule type" value="Genomic_DNA"/>
</dbReference>
<sequence>MYSSSLCTDPCRLPTSGISSVDDAYELDEPGYSLSLALRLLQQVRRVSQRDTEQFRQDSTNSTIVSTHRTPPHDEPQDDNSEAHRCKYCNQPLPTSASLQTAILRHRRHCTAL</sequence>
<name>A0A504Z4K2_FASGI</name>
<feature type="compositionally biased region" description="Polar residues" evidence="1">
    <location>
        <begin position="57"/>
        <end position="69"/>
    </location>
</feature>
<feature type="compositionally biased region" description="Basic and acidic residues" evidence="1">
    <location>
        <begin position="71"/>
        <end position="85"/>
    </location>
</feature>
<protein>
    <submittedName>
        <fullName evidence="2">Uncharacterized protein</fullName>
    </submittedName>
</protein>
<keyword evidence="3" id="KW-1185">Reference proteome</keyword>
<dbReference type="Proteomes" id="UP000316759">
    <property type="component" value="Unassembled WGS sequence"/>
</dbReference>
<comment type="caution">
    <text evidence="2">The sequence shown here is derived from an EMBL/GenBank/DDBJ whole genome shotgun (WGS) entry which is preliminary data.</text>
</comment>
<evidence type="ECO:0000313" key="3">
    <source>
        <dbReference type="Proteomes" id="UP000316759"/>
    </source>
</evidence>